<protein>
    <submittedName>
        <fullName evidence="1">Uncharacterized protein</fullName>
    </submittedName>
</protein>
<dbReference type="EMBL" id="CM041533">
    <property type="protein sequence ID" value="KAI3374732.1"/>
    <property type="molecule type" value="Genomic_DNA"/>
</dbReference>
<proteinExistence type="predicted"/>
<feature type="non-terminal residue" evidence="1">
    <location>
        <position position="1"/>
    </location>
</feature>
<gene>
    <name evidence="1" type="ORF">L3Q82_021285</name>
</gene>
<evidence type="ECO:0000313" key="2">
    <source>
        <dbReference type="Proteomes" id="UP000831701"/>
    </source>
</evidence>
<evidence type="ECO:0000313" key="1">
    <source>
        <dbReference type="EMBL" id="KAI3374732.1"/>
    </source>
</evidence>
<reference evidence="1" key="1">
    <citation type="submission" date="2022-04" db="EMBL/GenBank/DDBJ databases">
        <title>Jade perch genome.</title>
        <authorList>
            <person name="Chao B."/>
        </authorList>
    </citation>
    <scope>NUCLEOTIDE SEQUENCE</scope>
    <source>
        <strain evidence="1">CB-2022</strain>
    </source>
</reference>
<dbReference type="Proteomes" id="UP000831701">
    <property type="component" value="Chromosome 3"/>
</dbReference>
<comment type="caution">
    <text evidence="1">The sequence shown here is derived from an EMBL/GenBank/DDBJ whole genome shotgun (WGS) entry which is preliminary data.</text>
</comment>
<sequence>VTFGAEARSRINIRGIAEQRDTQDLAAEEQIGTKAMDAPRPFLLLLCVLHLTLTGVLSKHIARRNLLTQRMCCKRQSHFVYIGQDISGSPVSVDVGVCRSHCGAASRPPHEAGQQEYSKHSSMLEFLKSKKMRTHGPADPESPEPRSHLRSCGLNQVCEPTGVRVDRVLLFEGPREVEVIQECHCGVKLSQCIRVPALKTYYSETPYETVIDVGGCSQSKGSPEGFSCVPTKFDSALVETPNKVDLIQTVVACELKESCYRVPFVEYYYEIVHHADGVKEERLKEIDVGRCLGGCTTGNRCLLRSPSDPEICHLWAEGQSSSCVPQGYESHSFLNQHGQIRTVLSITSCLCQN</sequence>
<name>A0ACB8X3U6_9TELE</name>
<organism evidence="1 2">
    <name type="scientific">Scortum barcoo</name>
    <name type="common">barcoo grunter</name>
    <dbReference type="NCBI Taxonomy" id="214431"/>
    <lineage>
        <taxon>Eukaryota</taxon>
        <taxon>Metazoa</taxon>
        <taxon>Chordata</taxon>
        <taxon>Craniata</taxon>
        <taxon>Vertebrata</taxon>
        <taxon>Euteleostomi</taxon>
        <taxon>Actinopterygii</taxon>
        <taxon>Neopterygii</taxon>
        <taxon>Teleostei</taxon>
        <taxon>Neoteleostei</taxon>
        <taxon>Acanthomorphata</taxon>
        <taxon>Eupercaria</taxon>
        <taxon>Centrarchiformes</taxon>
        <taxon>Terapontoidei</taxon>
        <taxon>Terapontidae</taxon>
        <taxon>Scortum</taxon>
    </lineage>
</organism>
<keyword evidence="2" id="KW-1185">Reference proteome</keyword>
<accession>A0ACB8X3U6</accession>